<comment type="similarity">
    <text evidence="1">Belongs to the importin alpha family.</text>
</comment>
<accession>A0A0G4EYG6</accession>
<evidence type="ECO:0000256" key="5">
    <source>
        <dbReference type="SAM" id="Phobius"/>
    </source>
</evidence>
<evidence type="ECO:0000256" key="2">
    <source>
        <dbReference type="ARBA" id="ARBA00022448"/>
    </source>
</evidence>
<keyword evidence="7" id="KW-1185">Reference proteome</keyword>
<dbReference type="PhylomeDB" id="A0A0G4EYG6"/>
<organism evidence="6 7">
    <name type="scientific">Vitrella brassicaformis (strain CCMP3155)</name>
    <dbReference type="NCBI Taxonomy" id="1169540"/>
    <lineage>
        <taxon>Eukaryota</taxon>
        <taxon>Sar</taxon>
        <taxon>Alveolata</taxon>
        <taxon>Colpodellida</taxon>
        <taxon>Vitrellaceae</taxon>
        <taxon>Vitrella</taxon>
    </lineage>
</organism>
<reference evidence="6 7" key="1">
    <citation type="submission" date="2014-11" db="EMBL/GenBank/DDBJ databases">
        <authorList>
            <person name="Zhu J."/>
            <person name="Qi W."/>
            <person name="Song R."/>
        </authorList>
    </citation>
    <scope>NUCLEOTIDE SEQUENCE [LARGE SCALE GENOMIC DNA]</scope>
</reference>
<protein>
    <recommendedName>
        <fullName evidence="8">Armadillo repeat-containing domain-containing protein</fullName>
    </recommendedName>
</protein>
<evidence type="ECO:0000256" key="1">
    <source>
        <dbReference type="ARBA" id="ARBA00010394"/>
    </source>
</evidence>
<feature type="region of interest" description="Disordered" evidence="4">
    <location>
        <begin position="476"/>
        <end position="499"/>
    </location>
</feature>
<dbReference type="SMART" id="SM00185">
    <property type="entry name" value="ARM"/>
    <property type="match status" value="3"/>
</dbReference>
<dbReference type="Gene3D" id="1.25.10.10">
    <property type="entry name" value="Leucine-rich Repeat Variant"/>
    <property type="match status" value="1"/>
</dbReference>
<keyword evidence="5" id="KW-0472">Membrane</keyword>
<dbReference type="InParanoid" id="A0A0G4EYG6"/>
<dbReference type="AlphaFoldDB" id="A0A0G4EYG6"/>
<sequence>MHPAALWRFWRWRGVLVVLLAATGAFSSPFGAFLMCLIRWLVTVVAVLAALAVLVFLLLRAASFVCTRSLRCTPIRKLLDHMRSENSWWYVCATTEISRRIFSVSKDAGDAAAQSLIDAEAIPTLVGLLSTSDDLHLVFRVASFLVYMARYSAAACEAILETGVIEPLLERLRSAMDDTYAQIAVRQNCSALLAFLLSSGPPLPLWLAMECVRVLAMLVQADDQGSDLLQIAMLSLYTILPATEGHDTDGEVMQLISGVYRRLLQLLAHDECCVQVFALKVIQWTIERGDSHHVAVLLEHSAQLKAMMSSANSIIWAGAYSTVATIVDTGAHDAIQSLIDGGFLAVVAERLAGGGDGEREETTKIGGALVLHKILANGSQTQGEYVAECGCIDLLCGVLDSDNPAEVRLALMTLDGILRVGEQKQAADGLANNPYCDLVHQAGGVAKVQHLALHGTQEFSQRCVALLQAYFPQFVPERPEDRDTDEGSSVRGSDISDIE</sequence>
<keyword evidence="2" id="KW-0813">Transport</keyword>
<evidence type="ECO:0000313" key="6">
    <source>
        <dbReference type="EMBL" id="CEM04396.1"/>
    </source>
</evidence>
<keyword evidence="3" id="KW-0653">Protein transport</keyword>
<evidence type="ECO:0000256" key="3">
    <source>
        <dbReference type="ARBA" id="ARBA00022927"/>
    </source>
</evidence>
<dbReference type="VEuPathDB" id="CryptoDB:Vbra_5490"/>
<name>A0A0G4EYG6_VITBC</name>
<dbReference type="STRING" id="1169540.A0A0G4EYG6"/>
<dbReference type="InterPro" id="IPR016024">
    <property type="entry name" value="ARM-type_fold"/>
</dbReference>
<dbReference type="PANTHER" id="PTHR23316">
    <property type="entry name" value="IMPORTIN ALPHA"/>
    <property type="match status" value="1"/>
</dbReference>
<dbReference type="EMBL" id="CDMY01000351">
    <property type="protein sequence ID" value="CEM04396.1"/>
    <property type="molecule type" value="Genomic_DNA"/>
</dbReference>
<dbReference type="SUPFAM" id="SSF48371">
    <property type="entry name" value="ARM repeat"/>
    <property type="match status" value="1"/>
</dbReference>
<dbReference type="Proteomes" id="UP000041254">
    <property type="component" value="Unassembled WGS sequence"/>
</dbReference>
<feature type="transmembrane region" description="Helical" evidence="5">
    <location>
        <begin position="37"/>
        <end position="59"/>
    </location>
</feature>
<dbReference type="InterPro" id="IPR011989">
    <property type="entry name" value="ARM-like"/>
</dbReference>
<evidence type="ECO:0000256" key="4">
    <source>
        <dbReference type="SAM" id="MobiDB-lite"/>
    </source>
</evidence>
<dbReference type="GO" id="GO:0015031">
    <property type="term" value="P:protein transport"/>
    <property type="evidence" value="ECO:0007669"/>
    <property type="project" value="UniProtKB-KW"/>
</dbReference>
<proteinExistence type="inferred from homology"/>
<keyword evidence="5" id="KW-1133">Transmembrane helix</keyword>
<dbReference type="OrthoDB" id="29145at2759"/>
<keyword evidence="5" id="KW-0812">Transmembrane</keyword>
<evidence type="ECO:0008006" key="8">
    <source>
        <dbReference type="Google" id="ProtNLM"/>
    </source>
</evidence>
<evidence type="ECO:0000313" key="7">
    <source>
        <dbReference type="Proteomes" id="UP000041254"/>
    </source>
</evidence>
<dbReference type="InterPro" id="IPR000225">
    <property type="entry name" value="Armadillo"/>
</dbReference>
<gene>
    <name evidence="6" type="ORF">Vbra_5490</name>
</gene>